<evidence type="ECO:0000256" key="3">
    <source>
        <dbReference type="ARBA" id="ARBA00022801"/>
    </source>
</evidence>
<dbReference type="PRINTS" id="PR00723">
    <property type="entry name" value="SUBTILISIN"/>
</dbReference>
<feature type="active site" description="Charge relay system" evidence="5">
    <location>
        <position position="251"/>
    </location>
</feature>
<feature type="region of interest" description="Disordered" evidence="6">
    <location>
        <begin position="69"/>
        <end position="103"/>
    </location>
</feature>
<evidence type="ECO:0000259" key="9">
    <source>
        <dbReference type="Pfam" id="PF00082"/>
    </source>
</evidence>
<dbReference type="PROSITE" id="PS51892">
    <property type="entry name" value="SUBTILASE"/>
    <property type="match status" value="1"/>
</dbReference>
<keyword evidence="3 5" id="KW-0378">Hydrolase</keyword>
<dbReference type="InterPro" id="IPR015500">
    <property type="entry name" value="Peptidase_S8_subtilisin-rel"/>
</dbReference>
<dbReference type="SUPFAM" id="SSF52743">
    <property type="entry name" value="Subtilisin-like"/>
    <property type="match status" value="1"/>
</dbReference>
<keyword evidence="2 5" id="KW-0645">Protease</keyword>
<keyword evidence="7" id="KW-1133">Transmembrane helix</keyword>
<dbReference type="PANTHER" id="PTHR43806">
    <property type="entry name" value="PEPTIDASE S8"/>
    <property type="match status" value="1"/>
</dbReference>
<accession>A0A7W5FGB9</accession>
<name>A0A7W5FGB9_9ACTN</name>
<dbReference type="InterPro" id="IPR036852">
    <property type="entry name" value="Peptidase_S8/S53_dom_sf"/>
</dbReference>
<keyword evidence="11" id="KW-1185">Reference proteome</keyword>
<feature type="active site" description="Charge relay system" evidence="5">
    <location>
        <position position="98"/>
    </location>
</feature>
<dbReference type="InterPro" id="IPR000209">
    <property type="entry name" value="Peptidase_S8/S53_dom"/>
</dbReference>
<dbReference type="AlphaFoldDB" id="A0A7W5FGB9"/>
<keyword evidence="8" id="KW-0732">Signal</keyword>
<keyword evidence="4 5" id="KW-0720">Serine protease</keyword>
<dbReference type="InterPro" id="IPR050131">
    <property type="entry name" value="Peptidase_S8_subtilisin-like"/>
</dbReference>
<dbReference type="PANTHER" id="PTHR43806:SF11">
    <property type="entry name" value="CEREVISIN-RELATED"/>
    <property type="match status" value="1"/>
</dbReference>
<keyword evidence="7" id="KW-0472">Membrane</keyword>
<feature type="chain" id="PRO_5031171343" evidence="8">
    <location>
        <begin position="30"/>
        <end position="377"/>
    </location>
</feature>
<dbReference type="Gene3D" id="3.40.50.200">
    <property type="entry name" value="Peptidase S8/S53 domain"/>
    <property type="match status" value="1"/>
</dbReference>
<evidence type="ECO:0000256" key="8">
    <source>
        <dbReference type="SAM" id="SignalP"/>
    </source>
</evidence>
<feature type="signal peptide" evidence="8">
    <location>
        <begin position="1"/>
        <end position="29"/>
    </location>
</feature>
<keyword evidence="7" id="KW-0812">Transmembrane</keyword>
<evidence type="ECO:0000256" key="5">
    <source>
        <dbReference type="PROSITE-ProRule" id="PRU01240"/>
    </source>
</evidence>
<evidence type="ECO:0000256" key="1">
    <source>
        <dbReference type="ARBA" id="ARBA00011073"/>
    </source>
</evidence>
<sequence>MELGNKIGNFLAAVALVTASVYPAAPALADQTRNDQWHLRYLNLAQAHQVTKAAGVAVAVTDSGVFPHRDLTKNLKKGTDTSSGGDGNGSGQTDQVGHGTNMAGLIAGHGHNVNDGALGVAPSAAIIPIKVTGARDNGLGLAAGIEWATTAGVDVINISATAAPSRPLSAAVTAAARADIVIVAGTGNESENIRLAYPAALPEVLAVGAIDRNGKIADFSVTGAKVGICAPGMDIVTTGLGNNYDRVDGTSAATAIVSGAAALVRAKFPDLSAAEVIHRLTATADDNGPPGRDDQCGYGVLNVVKALTAEVPPLEGGTAVTASAQPSVVAPSVGSSADPETEAEESNLPVIAGVAGGIAVLGVLLAFLARRRRRPTA</sequence>
<organism evidence="10 11">
    <name type="scientific">Actinoplanes campanulatus</name>
    <dbReference type="NCBI Taxonomy" id="113559"/>
    <lineage>
        <taxon>Bacteria</taxon>
        <taxon>Bacillati</taxon>
        <taxon>Actinomycetota</taxon>
        <taxon>Actinomycetes</taxon>
        <taxon>Micromonosporales</taxon>
        <taxon>Micromonosporaceae</taxon>
        <taxon>Actinoplanes</taxon>
    </lineage>
</organism>
<feature type="active site" description="Charge relay system" evidence="5">
    <location>
        <position position="62"/>
    </location>
</feature>
<proteinExistence type="inferred from homology"/>
<feature type="compositionally biased region" description="Basic and acidic residues" evidence="6">
    <location>
        <begin position="69"/>
        <end position="79"/>
    </location>
</feature>
<dbReference type="EMBL" id="JACHXF010000010">
    <property type="protein sequence ID" value="MBB3097240.1"/>
    <property type="molecule type" value="Genomic_DNA"/>
</dbReference>
<dbReference type="GO" id="GO:0006508">
    <property type="term" value="P:proteolysis"/>
    <property type="evidence" value="ECO:0007669"/>
    <property type="project" value="UniProtKB-KW"/>
</dbReference>
<comment type="similarity">
    <text evidence="1 5">Belongs to the peptidase S8 family.</text>
</comment>
<dbReference type="Proteomes" id="UP000590749">
    <property type="component" value="Unassembled WGS sequence"/>
</dbReference>
<gene>
    <name evidence="10" type="ORF">FHR83_004915</name>
</gene>
<evidence type="ECO:0000256" key="2">
    <source>
        <dbReference type="ARBA" id="ARBA00022670"/>
    </source>
</evidence>
<evidence type="ECO:0000256" key="7">
    <source>
        <dbReference type="SAM" id="Phobius"/>
    </source>
</evidence>
<protein>
    <submittedName>
        <fullName evidence="10">Type VII secretion-associated serine protease mycosin</fullName>
    </submittedName>
</protein>
<reference evidence="10 11" key="1">
    <citation type="submission" date="2020-08" db="EMBL/GenBank/DDBJ databases">
        <title>Genomic Encyclopedia of Type Strains, Phase III (KMG-III): the genomes of soil and plant-associated and newly described type strains.</title>
        <authorList>
            <person name="Whitman W."/>
        </authorList>
    </citation>
    <scope>NUCLEOTIDE SEQUENCE [LARGE SCALE GENOMIC DNA]</scope>
    <source>
        <strain evidence="10 11">CECT 3287</strain>
    </source>
</reference>
<evidence type="ECO:0000256" key="4">
    <source>
        <dbReference type="ARBA" id="ARBA00022825"/>
    </source>
</evidence>
<dbReference type="RefSeq" id="WP_229794680.1">
    <property type="nucleotide sequence ID" value="NZ_BMPW01000006.1"/>
</dbReference>
<feature type="transmembrane region" description="Helical" evidence="7">
    <location>
        <begin position="348"/>
        <end position="369"/>
    </location>
</feature>
<evidence type="ECO:0000313" key="11">
    <source>
        <dbReference type="Proteomes" id="UP000590749"/>
    </source>
</evidence>
<evidence type="ECO:0000256" key="6">
    <source>
        <dbReference type="SAM" id="MobiDB-lite"/>
    </source>
</evidence>
<dbReference type="GO" id="GO:0004252">
    <property type="term" value="F:serine-type endopeptidase activity"/>
    <property type="evidence" value="ECO:0007669"/>
    <property type="project" value="UniProtKB-UniRule"/>
</dbReference>
<comment type="caution">
    <text evidence="10">The sequence shown here is derived from an EMBL/GenBank/DDBJ whole genome shotgun (WGS) entry which is preliminary data.</text>
</comment>
<dbReference type="Pfam" id="PF00082">
    <property type="entry name" value="Peptidase_S8"/>
    <property type="match status" value="1"/>
</dbReference>
<evidence type="ECO:0000313" key="10">
    <source>
        <dbReference type="EMBL" id="MBB3097240.1"/>
    </source>
</evidence>
<feature type="domain" description="Peptidase S8/S53" evidence="9">
    <location>
        <begin position="54"/>
        <end position="299"/>
    </location>
</feature>